<evidence type="ECO:0000313" key="7">
    <source>
        <dbReference type="Proteomes" id="UP000228380"/>
    </source>
</evidence>
<evidence type="ECO:0000256" key="2">
    <source>
        <dbReference type="ARBA" id="ARBA00022723"/>
    </source>
</evidence>
<comment type="similarity">
    <text evidence="5">Belongs to the iron/ascorbate-dependent oxidoreductase family.</text>
</comment>
<dbReference type="InterPro" id="IPR027443">
    <property type="entry name" value="IPNS-like_sf"/>
</dbReference>
<dbReference type="GO" id="GO:0046872">
    <property type="term" value="F:metal ion binding"/>
    <property type="evidence" value="ECO:0007669"/>
    <property type="project" value="UniProtKB-KW"/>
</dbReference>
<reference evidence="7" key="1">
    <citation type="journal article" date="2019" name="Nat. Commun.">
        <title>Genome-wide association mapping of date palm fruit traits.</title>
        <authorList>
            <person name="Hazzouri K.M."/>
            <person name="Gros-Balthazard M."/>
            <person name="Flowers J.M."/>
            <person name="Copetti D."/>
            <person name="Lemansour A."/>
            <person name="Lebrun M."/>
            <person name="Masmoudi K."/>
            <person name="Ferrand S."/>
            <person name="Dhar M.I."/>
            <person name="Fresquez Z.A."/>
            <person name="Rosas U."/>
            <person name="Zhang J."/>
            <person name="Talag J."/>
            <person name="Lee S."/>
            <person name="Kudrna D."/>
            <person name="Powell R.F."/>
            <person name="Leitch I.J."/>
            <person name="Krueger R.R."/>
            <person name="Wing R.A."/>
            <person name="Amiri K.M.A."/>
            <person name="Purugganan M.D."/>
        </authorList>
    </citation>
    <scope>NUCLEOTIDE SEQUENCE [LARGE SCALE GENOMIC DNA]</scope>
    <source>
        <strain evidence="7">cv. Khalas</strain>
    </source>
</reference>
<proteinExistence type="inferred from homology"/>
<dbReference type="Pfam" id="PF03171">
    <property type="entry name" value="2OG-FeII_Oxy"/>
    <property type="match status" value="1"/>
</dbReference>
<dbReference type="PANTHER" id="PTHR47990">
    <property type="entry name" value="2-OXOGLUTARATE (2OG) AND FE(II)-DEPENDENT OXYGENASE SUPERFAMILY PROTEIN-RELATED"/>
    <property type="match status" value="1"/>
</dbReference>
<dbReference type="GO" id="GO:0051213">
    <property type="term" value="F:dioxygenase activity"/>
    <property type="evidence" value="ECO:0007669"/>
    <property type="project" value="UniProtKB-KW"/>
</dbReference>
<evidence type="ECO:0000313" key="8">
    <source>
        <dbReference type="RefSeq" id="XP_008809069.2"/>
    </source>
</evidence>
<dbReference type="PROSITE" id="PS51471">
    <property type="entry name" value="FE2OG_OXY"/>
    <property type="match status" value="1"/>
</dbReference>
<accession>A0A8B7CY62</accession>
<keyword evidence="3 5" id="KW-0560">Oxidoreductase</keyword>
<dbReference type="Gene3D" id="2.60.120.330">
    <property type="entry name" value="B-lactam Antibiotic, Isopenicillin N Synthase, Chain"/>
    <property type="match status" value="1"/>
</dbReference>
<feature type="domain" description="Fe2OG dioxygenase" evidence="6">
    <location>
        <begin position="153"/>
        <end position="252"/>
    </location>
</feature>
<evidence type="ECO:0000256" key="4">
    <source>
        <dbReference type="ARBA" id="ARBA00023004"/>
    </source>
</evidence>
<keyword evidence="8" id="KW-0223">Dioxygenase</keyword>
<dbReference type="OrthoDB" id="288590at2759"/>
<evidence type="ECO:0000256" key="3">
    <source>
        <dbReference type="ARBA" id="ARBA00023002"/>
    </source>
</evidence>
<comment type="cofactor">
    <cofactor evidence="1">
        <name>L-ascorbate</name>
        <dbReference type="ChEBI" id="CHEBI:38290"/>
    </cofactor>
</comment>
<dbReference type="InterPro" id="IPR050231">
    <property type="entry name" value="Iron_ascorbate_oxido_reductase"/>
</dbReference>
<protein>
    <submittedName>
        <fullName evidence="8">Probable 2-oxoglutarate-dependent dioxygenase AOP1</fullName>
    </submittedName>
</protein>
<evidence type="ECO:0000256" key="1">
    <source>
        <dbReference type="ARBA" id="ARBA00001961"/>
    </source>
</evidence>
<keyword evidence="4 5" id="KW-0408">Iron</keyword>
<evidence type="ECO:0000259" key="6">
    <source>
        <dbReference type="PROSITE" id="PS51471"/>
    </source>
</evidence>
<reference evidence="8" key="2">
    <citation type="submission" date="2025-08" db="UniProtKB">
        <authorList>
            <consortium name="RefSeq"/>
        </authorList>
    </citation>
    <scope>IDENTIFICATION</scope>
    <source>
        <tissue evidence="8">Young leaves</tissue>
    </source>
</reference>
<organism evidence="7 8">
    <name type="scientific">Phoenix dactylifera</name>
    <name type="common">Date palm</name>
    <dbReference type="NCBI Taxonomy" id="42345"/>
    <lineage>
        <taxon>Eukaryota</taxon>
        <taxon>Viridiplantae</taxon>
        <taxon>Streptophyta</taxon>
        <taxon>Embryophyta</taxon>
        <taxon>Tracheophyta</taxon>
        <taxon>Spermatophyta</taxon>
        <taxon>Magnoliopsida</taxon>
        <taxon>Liliopsida</taxon>
        <taxon>Arecaceae</taxon>
        <taxon>Coryphoideae</taxon>
        <taxon>Phoeniceae</taxon>
        <taxon>Phoenix</taxon>
    </lineage>
</organism>
<name>A0A8B7CY62_PHODC</name>
<dbReference type="InterPro" id="IPR044861">
    <property type="entry name" value="IPNS-like_FE2OG_OXY"/>
</dbReference>
<dbReference type="SUPFAM" id="SSF51197">
    <property type="entry name" value="Clavaminate synthase-like"/>
    <property type="match status" value="1"/>
</dbReference>
<sequence>MAQLQLPQIDLSGLREKHTGTPEWEAARAQVLQALRSYGCFEVIYDGVNQQLREAVFRNAAREVHSLPAETKSQSPGYLGHATFKAVDSSILDATPEGIQSFTNLMWPQGNASFCETIKCYVEGLKELGRMIQKMVLEGLGVEEYHDSLVESTHYTLRLSSYSNEPGQQQKMEAFPSHKDPNLLTIIFQDEISGLEVQIKNGDWIRASPNSFIVMPADSFEAWTNGRLQSVKHRVVLNGDEMRHSTILAAAPKEGYVVQAPKKLVDQHHPALFKPFDFAEYFRFRTSEAALKAEDVLKAYCGVQGDQVEEEA</sequence>
<keyword evidence="2 5" id="KW-0479">Metal-binding</keyword>
<dbReference type="AlphaFoldDB" id="A0A8B7CY62"/>
<dbReference type="Proteomes" id="UP000228380">
    <property type="component" value="Chromosome 11"/>
</dbReference>
<dbReference type="KEGG" id="pda:103720888"/>
<dbReference type="InterPro" id="IPR026992">
    <property type="entry name" value="DIOX_N"/>
</dbReference>
<keyword evidence="7" id="KW-1185">Reference proteome</keyword>
<dbReference type="InterPro" id="IPR005123">
    <property type="entry name" value="Oxoglu/Fe-dep_dioxygenase_dom"/>
</dbReference>
<dbReference type="GeneID" id="103720888"/>
<gene>
    <name evidence="8" type="primary">LOC103720888</name>
</gene>
<evidence type="ECO:0000256" key="5">
    <source>
        <dbReference type="RuleBase" id="RU003682"/>
    </source>
</evidence>
<dbReference type="Pfam" id="PF14226">
    <property type="entry name" value="DIOX_N"/>
    <property type="match status" value="1"/>
</dbReference>
<dbReference type="RefSeq" id="XP_008809069.2">
    <property type="nucleotide sequence ID" value="XM_008810847.3"/>
</dbReference>